<evidence type="ECO:0000256" key="1">
    <source>
        <dbReference type="ARBA" id="ARBA00022980"/>
    </source>
</evidence>
<comment type="similarity">
    <text evidence="4 5">Belongs to the universal ribosomal protein uS15 family.</text>
</comment>
<dbReference type="SMART" id="SM01387">
    <property type="entry name" value="Ribosomal_S15"/>
    <property type="match status" value="1"/>
</dbReference>
<dbReference type="Proteomes" id="UP000760819">
    <property type="component" value="Unassembled WGS sequence"/>
</dbReference>
<reference evidence="6" key="2">
    <citation type="journal article" date="2021" name="Microbiome">
        <title>Successional dynamics and alternative stable states in a saline activated sludge microbial community over 9 years.</title>
        <authorList>
            <person name="Wang Y."/>
            <person name="Ye J."/>
            <person name="Ju F."/>
            <person name="Liu L."/>
            <person name="Boyd J.A."/>
            <person name="Deng Y."/>
            <person name="Parks D.H."/>
            <person name="Jiang X."/>
            <person name="Yin X."/>
            <person name="Woodcroft B.J."/>
            <person name="Tyson G.W."/>
            <person name="Hugenholtz P."/>
            <person name="Polz M.F."/>
            <person name="Zhang T."/>
        </authorList>
    </citation>
    <scope>NUCLEOTIDE SEQUENCE</scope>
    <source>
        <strain evidence="6">HKST-UBA12</strain>
    </source>
</reference>
<name>A0A955KZH3_9BACT</name>
<keyword evidence="2 4" id="KW-0687">Ribonucleoprotein</keyword>
<organism evidence="6 7">
    <name type="scientific">Candidatus Dojkabacteria bacterium</name>
    <dbReference type="NCBI Taxonomy" id="2099670"/>
    <lineage>
        <taxon>Bacteria</taxon>
        <taxon>Candidatus Dojkabacteria</taxon>
    </lineage>
</organism>
<dbReference type="PANTHER" id="PTHR23321">
    <property type="entry name" value="RIBOSOMAL PROTEIN S15, BACTERIAL AND ORGANELLAR"/>
    <property type="match status" value="1"/>
</dbReference>
<reference evidence="6" key="1">
    <citation type="submission" date="2020-04" db="EMBL/GenBank/DDBJ databases">
        <authorList>
            <person name="Zhang T."/>
        </authorList>
    </citation>
    <scope>NUCLEOTIDE SEQUENCE</scope>
    <source>
        <strain evidence="6">HKST-UBA12</strain>
    </source>
</reference>
<dbReference type="Gene3D" id="1.10.287.10">
    <property type="entry name" value="S15/NS1, RNA-binding"/>
    <property type="match status" value="1"/>
</dbReference>
<protein>
    <recommendedName>
        <fullName evidence="4">Small ribosomal subunit protein uS15</fullName>
    </recommendedName>
</protein>
<evidence type="ECO:0000313" key="6">
    <source>
        <dbReference type="EMBL" id="MCA9379129.1"/>
    </source>
</evidence>
<dbReference type="GO" id="GO:0006412">
    <property type="term" value="P:translation"/>
    <property type="evidence" value="ECO:0007669"/>
    <property type="project" value="UniProtKB-UniRule"/>
</dbReference>
<keyword evidence="1 4" id="KW-0689">Ribosomal protein</keyword>
<dbReference type="HAMAP" id="MF_01343_B">
    <property type="entry name" value="Ribosomal_uS15_B"/>
    <property type="match status" value="1"/>
</dbReference>
<dbReference type="GO" id="GO:0003735">
    <property type="term" value="F:structural constituent of ribosome"/>
    <property type="evidence" value="ECO:0007669"/>
    <property type="project" value="InterPro"/>
</dbReference>
<gene>
    <name evidence="4 6" type="primary">rpsO</name>
    <name evidence="6" type="ORF">KC640_01750</name>
</gene>
<comment type="subunit">
    <text evidence="3 4">Part of the 30S ribosomal subunit. Forms a bridge to the 50S subunit in the 70S ribosome, contacting the 23S rRNA.</text>
</comment>
<dbReference type="EMBL" id="JAGQLI010000090">
    <property type="protein sequence ID" value="MCA9379129.1"/>
    <property type="molecule type" value="Genomic_DNA"/>
</dbReference>
<dbReference type="GO" id="GO:0019843">
    <property type="term" value="F:rRNA binding"/>
    <property type="evidence" value="ECO:0007669"/>
    <property type="project" value="UniProtKB-UniRule"/>
</dbReference>
<comment type="caution">
    <text evidence="6">The sequence shown here is derived from an EMBL/GenBank/DDBJ whole genome shotgun (WGS) entry which is preliminary data.</text>
</comment>
<evidence type="ECO:0000256" key="5">
    <source>
        <dbReference type="RuleBase" id="RU003919"/>
    </source>
</evidence>
<sequence>MAQTQTTTTKGDVISKYGVHDKDTGSPAVQIAILTDRINKLIAHLQQHKQDKSSRRGLLKLVGQRRKWLTYMERTEPQNVDKLKKELGL</sequence>
<keyword evidence="4" id="KW-0694">RNA-binding</keyword>
<dbReference type="FunFam" id="1.10.287.10:FF:000002">
    <property type="entry name" value="30S ribosomal protein S15"/>
    <property type="match status" value="1"/>
</dbReference>
<dbReference type="Gene3D" id="6.10.250.3130">
    <property type="match status" value="1"/>
</dbReference>
<comment type="function">
    <text evidence="4">One of the primary rRNA binding proteins, it binds directly to 16S rRNA where it helps nucleate assembly of the platform of the 30S subunit by binding and bridging several RNA helices of the 16S rRNA.</text>
</comment>
<evidence type="ECO:0000256" key="3">
    <source>
        <dbReference type="ARBA" id="ARBA00064542"/>
    </source>
</evidence>
<dbReference type="GO" id="GO:0022627">
    <property type="term" value="C:cytosolic small ribosomal subunit"/>
    <property type="evidence" value="ECO:0007669"/>
    <property type="project" value="TreeGrafter"/>
</dbReference>
<dbReference type="InterPro" id="IPR000589">
    <property type="entry name" value="Ribosomal_uS15"/>
</dbReference>
<evidence type="ECO:0000256" key="4">
    <source>
        <dbReference type="HAMAP-Rule" id="MF_01343"/>
    </source>
</evidence>
<evidence type="ECO:0000313" key="7">
    <source>
        <dbReference type="Proteomes" id="UP000760819"/>
    </source>
</evidence>
<keyword evidence="4" id="KW-0699">rRNA-binding</keyword>
<dbReference type="NCBIfam" id="TIGR00952">
    <property type="entry name" value="S15_bact"/>
    <property type="match status" value="1"/>
</dbReference>
<dbReference type="AlphaFoldDB" id="A0A955KZH3"/>
<dbReference type="InterPro" id="IPR005290">
    <property type="entry name" value="Ribosomal_uS15_bac-type"/>
</dbReference>
<dbReference type="PANTHER" id="PTHR23321:SF26">
    <property type="entry name" value="SMALL RIBOSOMAL SUBUNIT PROTEIN US15M"/>
    <property type="match status" value="1"/>
</dbReference>
<dbReference type="CDD" id="cd00677">
    <property type="entry name" value="S15_NS1_EPRS_RNA-bind"/>
    <property type="match status" value="1"/>
</dbReference>
<dbReference type="SUPFAM" id="SSF47060">
    <property type="entry name" value="S15/NS1 RNA-binding domain"/>
    <property type="match status" value="1"/>
</dbReference>
<dbReference type="InterPro" id="IPR009068">
    <property type="entry name" value="uS15_NS1_RNA-bd_sf"/>
</dbReference>
<dbReference type="Pfam" id="PF00312">
    <property type="entry name" value="Ribosomal_S15"/>
    <property type="match status" value="1"/>
</dbReference>
<comment type="function">
    <text evidence="4">Forms an intersubunit bridge (bridge B4) with the 23S rRNA of the 50S subunit in the ribosome.</text>
</comment>
<accession>A0A955KZH3</accession>
<proteinExistence type="inferred from homology"/>
<evidence type="ECO:0000256" key="2">
    <source>
        <dbReference type="ARBA" id="ARBA00023274"/>
    </source>
</evidence>